<keyword evidence="1" id="KW-0812">Transmembrane</keyword>
<organism evidence="5">
    <name type="scientific">freshwater metagenome</name>
    <dbReference type="NCBI Taxonomy" id="449393"/>
    <lineage>
        <taxon>unclassified sequences</taxon>
        <taxon>metagenomes</taxon>
        <taxon>ecological metagenomes</taxon>
    </lineage>
</organism>
<dbReference type="AlphaFoldDB" id="A0A6J7HLD8"/>
<feature type="transmembrane region" description="Helical" evidence="1">
    <location>
        <begin position="106"/>
        <end position="123"/>
    </location>
</feature>
<proteinExistence type="predicted"/>
<evidence type="ECO:0000256" key="1">
    <source>
        <dbReference type="SAM" id="Phobius"/>
    </source>
</evidence>
<protein>
    <submittedName>
        <fullName evidence="5">Unannotated protein</fullName>
    </submittedName>
</protein>
<dbReference type="EMBL" id="CAESGF010000004">
    <property type="protein sequence ID" value="CAB4363143.1"/>
    <property type="molecule type" value="Genomic_DNA"/>
</dbReference>
<keyword evidence="1" id="KW-0472">Membrane</keyword>
<evidence type="ECO:0000313" key="3">
    <source>
        <dbReference type="EMBL" id="CAB4729901.1"/>
    </source>
</evidence>
<accession>A0A6J7HLD8</accession>
<feature type="transmembrane region" description="Helical" evidence="1">
    <location>
        <begin position="143"/>
        <end position="164"/>
    </location>
</feature>
<name>A0A6J7HLD8_9ZZZZ</name>
<evidence type="ECO:0000313" key="2">
    <source>
        <dbReference type="EMBL" id="CAB4363143.1"/>
    </source>
</evidence>
<gene>
    <name evidence="3" type="ORF">UFOPK2656_02035</name>
    <name evidence="4" type="ORF">UFOPK3267_01745</name>
    <name evidence="5" type="ORF">UFOPK3651_00903</name>
    <name evidence="6" type="ORF">UFOPK3931_01992</name>
    <name evidence="2" type="ORF">UFOPK4189_00922</name>
</gene>
<feature type="transmembrane region" description="Helical" evidence="1">
    <location>
        <begin position="207"/>
        <end position="225"/>
    </location>
</feature>
<dbReference type="EMBL" id="CAFBMT010000004">
    <property type="protein sequence ID" value="CAB4921821.1"/>
    <property type="molecule type" value="Genomic_DNA"/>
</dbReference>
<evidence type="ECO:0000313" key="5">
    <source>
        <dbReference type="EMBL" id="CAB4921821.1"/>
    </source>
</evidence>
<feature type="transmembrane region" description="Helical" evidence="1">
    <location>
        <begin position="176"/>
        <end position="195"/>
    </location>
</feature>
<reference evidence="5" key="1">
    <citation type="submission" date="2020-05" db="EMBL/GenBank/DDBJ databases">
        <authorList>
            <person name="Chiriac C."/>
            <person name="Salcher M."/>
            <person name="Ghai R."/>
            <person name="Kavagutti S V."/>
        </authorList>
    </citation>
    <scope>NUCLEOTIDE SEQUENCE</scope>
</reference>
<dbReference type="EMBL" id="CAFBOL010000058">
    <property type="protein sequence ID" value="CAB4998771.1"/>
    <property type="molecule type" value="Genomic_DNA"/>
</dbReference>
<dbReference type="EMBL" id="CAFBIY010000098">
    <property type="protein sequence ID" value="CAB4851824.1"/>
    <property type="molecule type" value="Genomic_DNA"/>
</dbReference>
<feature type="transmembrane region" description="Helical" evidence="1">
    <location>
        <begin position="34"/>
        <end position="55"/>
    </location>
</feature>
<keyword evidence="1" id="KW-1133">Transmembrane helix</keyword>
<evidence type="ECO:0000313" key="6">
    <source>
        <dbReference type="EMBL" id="CAB4998771.1"/>
    </source>
</evidence>
<sequence>MFTTGSKLFLGASALSLVSALLYAGTTDGALSMPGVVGLLTTTLVFGFLGGINWYTRDGNVSGAQEGVEFTSPAAQSPVSRSMWPLVAAVGVGGLVVGAVSQPVVFKVAVVVVLAAVVEWMVLGWSERASSDSGYNSGVRRRILFPLEFPILAAVGLSVIVYSFSRVMLRLDKDSGKAAFGAIAAMVLFAGFVFAGKKNVAKRTITGVCSIAAVALFGVGVASAVQGQRTIEAHPTTASDAAVCLEGGTAGEVDDNASQSVSAKSSVIANIYLQSNNVVVAYVNGTPGKAFSSLDVPRSAWVRVLFHNEGDQSHRLTARLGTFGTNAEVIQCTTAVHTGHEAFLDFKVAKTNLASSTPIVLMVPGLDGQEIQVNVP</sequence>
<evidence type="ECO:0000313" key="4">
    <source>
        <dbReference type="EMBL" id="CAB4851824.1"/>
    </source>
</evidence>
<dbReference type="EMBL" id="CAEZYF010000012">
    <property type="protein sequence ID" value="CAB4729901.1"/>
    <property type="molecule type" value="Genomic_DNA"/>
</dbReference>